<evidence type="ECO:0000313" key="1">
    <source>
        <dbReference type="EMBL" id="SHG08770.1"/>
    </source>
</evidence>
<keyword evidence="2" id="KW-1185">Reference proteome</keyword>
<protein>
    <submittedName>
        <fullName evidence="1">Uncharacterized protein</fullName>
    </submittedName>
</protein>
<dbReference type="EMBL" id="FQUT01000010">
    <property type="protein sequence ID" value="SHG08770.1"/>
    <property type="molecule type" value="Genomic_DNA"/>
</dbReference>
<sequence length="61" mass="7093">MIIKIYLILKVVAPYKSQKDGSYELRYYLFAKNLINSNSGITVYLITKRIIYNFPSSAKDI</sequence>
<dbReference type="Proteomes" id="UP000184518">
    <property type="component" value="Unassembled WGS sequence"/>
</dbReference>
<organism evidence="1 2">
    <name type="scientific">Chryseobacterium arachidis</name>
    <dbReference type="NCBI Taxonomy" id="1416778"/>
    <lineage>
        <taxon>Bacteria</taxon>
        <taxon>Pseudomonadati</taxon>
        <taxon>Bacteroidota</taxon>
        <taxon>Flavobacteriia</taxon>
        <taxon>Flavobacteriales</taxon>
        <taxon>Weeksellaceae</taxon>
        <taxon>Chryseobacterium group</taxon>
        <taxon>Chryseobacterium</taxon>
    </lineage>
</organism>
<evidence type="ECO:0000313" key="2">
    <source>
        <dbReference type="Proteomes" id="UP000184518"/>
    </source>
</evidence>
<dbReference type="RefSeq" id="WP_072960384.1">
    <property type="nucleotide sequence ID" value="NZ_JBHSOO010000001.1"/>
</dbReference>
<name>A0A1M5GYJ3_9FLAO</name>
<dbReference type="AlphaFoldDB" id="A0A1M5GYJ3"/>
<accession>A0A1M5GYJ3</accession>
<reference evidence="2" key="1">
    <citation type="submission" date="2016-11" db="EMBL/GenBank/DDBJ databases">
        <authorList>
            <person name="Varghese N."/>
            <person name="Submissions S."/>
        </authorList>
    </citation>
    <scope>NUCLEOTIDE SEQUENCE [LARGE SCALE GENOMIC DNA]</scope>
    <source>
        <strain evidence="2">DSM 27619</strain>
    </source>
</reference>
<proteinExistence type="predicted"/>
<gene>
    <name evidence="1" type="ORF">SAMN05443633_11016</name>
</gene>